<name>A0A364XU82_9BACT</name>
<accession>A0A364XU82</accession>
<organism evidence="1 2">
    <name type="scientific">Pseudochryseolinea flava</name>
    <dbReference type="NCBI Taxonomy" id="2059302"/>
    <lineage>
        <taxon>Bacteria</taxon>
        <taxon>Pseudomonadati</taxon>
        <taxon>Bacteroidota</taxon>
        <taxon>Cytophagia</taxon>
        <taxon>Cytophagales</taxon>
        <taxon>Fulvivirgaceae</taxon>
        <taxon>Pseudochryseolinea</taxon>
    </lineage>
</organism>
<gene>
    <name evidence="1" type="ORF">DQQ10_27055</name>
</gene>
<comment type="caution">
    <text evidence="1">The sequence shown here is derived from an EMBL/GenBank/DDBJ whole genome shotgun (WGS) entry which is preliminary data.</text>
</comment>
<protein>
    <submittedName>
        <fullName evidence="1">Uncharacterized protein</fullName>
    </submittedName>
</protein>
<sequence>MTGGKYSPIIKGPVNNWGTFKYKNVKGYVTRTPWVYELVANDTLTSLVSERFEISLTANQEKKLFEILNKVEADVEYAITDCFYPRHGFVFWDSVGRPSAHISICFECNKLQAQPELDKFDLAELKIFCREIGLPVFDNAIKHKDYFDSLDRKNSH</sequence>
<evidence type="ECO:0000313" key="2">
    <source>
        <dbReference type="Proteomes" id="UP000251889"/>
    </source>
</evidence>
<keyword evidence="2" id="KW-1185">Reference proteome</keyword>
<reference evidence="1 2" key="1">
    <citation type="submission" date="2018-06" db="EMBL/GenBank/DDBJ databases">
        <title>Chryseolinea flavus sp. nov., a member of the phylum Bacteroidetes isolated from soil.</title>
        <authorList>
            <person name="Li Y."/>
            <person name="Wang J."/>
        </authorList>
    </citation>
    <scope>NUCLEOTIDE SEQUENCE [LARGE SCALE GENOMIC DNA]</scope>
    <source>
        <strain evidence="1 2">SDU1-6</strain>
    </source>
</reference>
<proteinExistence type="predicted"/>
<dbReference type="Proteomes" id="UP000251889">
    <property type="component" value="Unassembled WGS sequence"/>
</dbReference>
<dbReference type="EMBL" id="QMFY01000029">
    <property type="protein sequence ID" value="RAV97700.1"/>
    <property type="molecule type" value="Genomic_DNA"/>
</dbReference>
<evidence type="ECO:0000313" key="1">
    <source>
        <dbReference type="EMBL" id="RAV97700.1"/>
    </source>
</evidence>
<dbReference type="AlphaFoldDB" id="A0A364XU82"/>